<organism evidence="1 2">
    <name type="scientific">Bradyrhizobium ottawaense</name>
    <dbReference type="NCBI Taxonomy" id="931866"/>
    <lineage>
        <taxon>Bacteria</taxon>
        <taxon>Pseudomonadati</taxon>
        <taxon>Pseudomonadota</taxon>
        <taxon>Alphaproteobacteria</taxon>
        <taxon>Hyphomicrobiales</taxon>
        <taxon>Nitrobacteraceae</taxon>
        <taxon>Bradyrhizobium</taxon>
    </lineage>
</organism>
<dbReference type="EMBL" id="JBGBZJ010000003">
    <property type="protein sequence ID" value="MEY9452330.1"/>
    <property type="molecule type" value="Genomic_DNA"/>
</dbReference>
<sequence length="159" mass="18265">MPLCSAHPLTAGDQRGNLREHGFSISLTLELGFFILFLKDQICRLLERISPLIESLFYFSTNLCEILFKYFGCGMLCSLRYVMGKLIKQIYYSFFHAAADMLVPLNELLARILYWFSHDAQDPRFDRLAQLPDCLLADLPHLFGARFDTTSLLSENCLV</sequence>
<gene>
    <name evidence="1" type="ORF">ABIG07_001278</name>
</gene>
<keyword evidence="2" id="KW-1185">Reference proteome</keyword>
<protein>
    <submittedName>
        <fullName evidence="1">Uncharacterized protein</fullName>
    </submittedName>
</protein>
<comment type="caution">
    <text evidence="1">The sequence shown here is derived from an EMBL/GenBank/DDBJ whole genome shotgun (WGS) entry which is preliminary data.</text>
</comment>
<reference evidence="1 2" key="1">
    <citation type="submission" date="2024-07" db="EMBL/GenBank/DDBJ databases">
        <title>Genomic Encyclopedia of Type Strains, Phase V (KMG-V): Genome sequencing to study the core and pangenomes of soil and plant-associated prokaryotes.</title>
        <authorList>
            <person name="Whitman W."/>
        </authorList>
    </citation>
    <scope>NUCLEOTIDE SEQUENCE [LARGE SCALE GENOMIC DNA]</scope>
    <source>
        <strain evidence="1 2">USDA 152</strain>
    </source>
</reference>
<evidence type="ECO:0000313" key="2">
    <source>
        <dbReference type="Proteomes" id="UP001565369"/>
    </source>
</evidence>
<name>A0ABV4FMA9_9BRAD</name>
<dbReference type="Proteomes" id="UP001565369">
    <property type="component" value="Unassembled WGS sequence"/>
</dbReference>
<evidence type="ECO:0000313" key="1">
    <source>
        <dbReference type="EMBL" id="MEY9452330.1"/>
    </source>
</evidence>
<accession>A0ABV4FMA9</accession>
<proteinExistence type="predicted"/>